<reference evidence="3" key="1">
    <citation type="journal article" date="2020" name="Nat. Commun.">
        <title>Genome sequence of the cluster root forming white lupin.</title>
        <authorList>
            <person name="Hufnagel B."/>
            <person name="Marques A."/>
            <person name="Soriano A."/>
            <person name="Marques L."/>
            <person name="Divol F."/>
            <person name="Doumas P."/>
            <person name="Sallet E."/>
            <person name="Mancinotti D."/>
            <person name="Carrere S."/>
            <person name="Marande W."/>
            <person name="Arribat S."/>
            <person name="Keller J."/>
            <person name="Huneau C."/>
            <person name="Blein T."/>
            <person name="Aime D."/>
            <person name="Laguerre M."/>
            <person name="Taylor J."/>
            <person name="Schubert V."/>
            <person name="Nelson M."/>
            <person name="Geu-Flores F."/>
            <person name="Crespi M."/>
            <person name="Gallardo-Guerrero K."/>
            <person name="Delaux P.-M."/>
            <person name="Salse J."/>
            <person name="Berges H."/>
            <person name="Guyot R."/>
            <person name="Gouzy J."/>
            <person name="Peret B."/>
        </authorList>
    </citation>
    <scope>NUCLEOTIDE SEQUENCE [LARGE SCALE GENOMIC DNA]</scope>
    <source>
        <strain evidence="3">cv. Amiga</strain>
    </source>
</reference>
<comment type="caution">
    <text evidence="2">The sequence shown here is derived from an EMBL/GenBank/DDBJ whole genome shotgun (WGS) entry which is preliminary data.</text>
</comment>
<name>A0A6A4N509_LUPAL</name>
<sequence length="142" mass="16040">MIHDGESSKRTKLKYTICCFAGTISNDALEHGDLYYNKLNIPRTPTTPISPSSWFKKSTSELICGDPQVKGRNSLKFRMGRRNNNNNRTSQSNDFSYDPLSYALNFENESHKEFPSKNFSSRLPLSPLASPSSTNLEIVKTI</sequence>
<gene>
    <name evidence="2" type="ORF">Lalb_Chr24g0402081</name>
</gene>
<proteinExistence type="predicted"/>
<keyword evidence="3" id="KW-1185">Reference proteome</keyword>
<protein>
    <submittedName>
        <fullName evidence="2">Uncharacterized protein</fullName>
    </submittedName>
</protein>
<organism evidence="2 3">
    <name type="scientific">Lupinus albus</name>
    <name type="common">White lupine</name>
    <name type="synonym">Lupinus termis</name>
    <dbReference type="NCBI Taxonomy" id="3870"/>
    <lineage>
        <taxon>Eukaryota</taxon>
        <taxon>Viridiplantae</taxon>
        <taxon>Streptophyta</taxon>
        <taxon>Embryophyta</taxon>
        <taxon>Tracheophyta</taxon>
        <taxon>Spermatophyta</taxon>
        <taxon>Magnoliopsida</taxon>
        <taxon>eudicotyledons</taxon>
        <taxon>Gunneridae</taxon>
        <taxon>Pentapetalae</taxon>
        <taxon>rosids</taxon>
        <taxon>fabids</taxon>
        <taxon>Fabales</taxon>
        <taxon>Fabaceae</taxon>
        <taxon>Papilionoideae</taxon>
        <taxon>50 kb inversion clade</taxon>
        <taxon>genistoids sensu lato</taxon>
        <taxon>core genistoids</taxon>
        <taxon>Genisteae</taxon>
        <taxon>Lupinus</taxon>
    </lineage>
</organism>
<dbReference type="OrthoDB" id="657187at2759"/>
<dbReference type="PANTHER" id="PTHR33168">
    <property type="entry name" value="STRESS INDUCED PROTEIN-RELATED"/>
    <property type="match status" value="1"/>
</dbReference>
<evidence type="ECO:0000256" key="1">
    <source>
        <dbReference type="SAM" id="MobiDB-lite"/>
    </source>
</evidence>
<dbReference type="EMBL" id="WOCE01000024">
    <property type="protein sequence ID" value="KAE9586445.1"/>
    <property type="molecule type" value="Genomic_DNA"/>
</dbReference>
<feature type="region of interest" description="Disordered" evidence="1">
    <location>
        <begin position="73"/>
        <end position="94"/>
    </location>
</feature>
<evidence type="ECO:0000313" key="2">
    <source>
        <dbReference type="EMBL" id="KAE9586445.1"/>
    </source>
</evidence>
<dbReference type="Proteomes" id="UP000447434">
    <property type="component" value="Chromosome 24"/>
</dbReference>
<accession>A0A6A4N509</accession>
<evidence type="ECO:0000313" key="3">
    <source>
        <dbReference type="Proteomes" id="UP000447434"/>
    </source>
</evidence>
<dbReference type="AlphaFoldDB" id="A0A6A4N509"/>